<feature type="transmembrane region" description="Helical" evidence="1">
    <location>
        <begin position="85"/>
        <end position="104"/>
    </location>
</feature>
<protein>
    <recommendedName>
        <fullName evidence="4">4 TMS phage holin, superfamily IV</fullName>
    </recommendedName>
</protein>
<keyword evidence="1" id="KW-1133">Transmembrane helix</keyword>
<reference evidence="2 3" key="1">
    <citation type="submission" date="2016-10" db="EMBL/GenBank/DDBJ databases">
        <authorList>
            <person name="de Groot N.N."/>
        </authorList>
    </citation>
    <scope>NUCLEOTIDE SEQUENCE [LARGE SCALE GENOMIC DNA]</scope>
    <source>
        <strain evidence="2 3">DSM 45514</strain>
    </source>
</reference>
<proteinExistence type="predicted"/>
<dbReference type="Proteomes" id="UP000199387">
    <property type="component" value="Unassembled WGS sequence"/>
</dbReference>
<feature type="transmembrane region" description="Helical" evidence="1">
    <location>
        <begin position="54"/>
        <end position="73"/>
    </location>
</feature>
<evidence type="ECO:0000313" key="3">
    <source>
        <dbReference type="Proteomes" id="UP000199387"/>
    </source>
</evidence>
<accession>A0A1G6I7N0</accession>
<keyword evidence="3" id="KW-1185">Reference proteome</keyword>
<evidence type="ECO:0008006" key="4">
    <source>
        <dbReference type="Google" id="ProtNLM"/>
    </source>
</evidence>
<keyword evidence="1" id="KW-0472">Membrane</keyword>
<dbReference type="AlphaFoldDB" id="A0A1G6I7N0"/>
<dbReference type="Pfam" id="PF10710">
    <property type="entry name" value="DUF2512"/>
    <property type="match status" value="1"/>
</dbReference>
<dbReference type="InterPro" id="IPR019649">
    <property type="entry name" value="DUF2512"/>
</dbReference>
<sequence>MNFLLKLVIYSTVIHGVHLLVGGLNYTTMLAPMGLVLLFAVTGHFADRWILPKWGNFPATAAGTAYMIAWLWATQFLFPGSEVRFPVAFVTGLVLGIVEFRMHVDLLRVQRG</sequence>
<evidence type="ECO:0000313" key="2">
    <source>
        <dbReference type="EMBL" id="SDC02450.1"/>
    </source>
</evidence>
<organism evidence="2 3">
    <name type="scientific">Melghirimyces thermohalophilus</name>
    <dbReference type="NCBI Taxonomy" id="1236220"/>
    <lineage>
        <taxon>Bacteria</taxon>
        <taxon>Bacillati</taxon>
        <taxon>Bacillota</taxon>
        <taxon>Bacilli</taxon>
        <taxon>Bacillales</taxon>
        <taxon>Thermoactinomycetaceae</taxon>
        <taxon>Melghirimyces</taxon>
    </lineage>
</organism>
<gene>
    <name evidence="2" type="ORF">SAMN04488112_10298</name>
</gene>
<keyword evidence="1" id="KW-0812">Transmembrane</keyword>
<feature type="transmembrane region" description="Helical" evidence="1">
    <location>
        <begin position="30"/>
        <end position="47"/>
    </location>
</feature>
<evidence type="ECO:0000256" key="1">
    <source>
        <dbReference type="SAM" id="Phobius"/>
    </source>
</evidence>
<dbReference type="EMBL" id="FMZA01000002">
    <property type="protein sequence ID" value="SDC02450.1"/>
    <property type="molecule type" value="Genomic_DNA"/>
</dbReference>
<name>A0A1G6I7N0_9BACL</name>
<dbReference type="RefSeq" id="WP_091566018.1">
    <property type="nucleotide sequence ID" value="NZ_FMZA01000002.1"/>
</dbReference>